<dbReference type="InterPro" id="IPR036400">
    <property type="entry name" value="Cyt_B5-like_heme/steroid_sf"/>
</dbReference>
<keyword evidence="5 14" id="KW-0479">Metal-binding</keyword>
<evidence type="ECO:0000256" key="11">
    <source>
        <dbReference type="ARBA" id="ARBA00037877"/>
    </source>
</evidence>
<evidence type="ECO:0000256" key="1">
    <source>
        <dbReference type="ARBA" id="ARBA00004131"/>
    </source>
</evidence>
<evidence type="ECO:0000256" key="4">
    <source>
        <dbReference type="ARBA" id="ARBA00022692"/>
    </source>
</evidence>
<protein>
    <recommendedName>
        <fullName evidence="13">Cytochrome b5</fullName>
    </recommendedName>
</protein>
<dbReference type="PANTHER" id="PTHR19359:SF150">
    <property type="entry name" value="CYTOCHROME B5"/>
    <property type="match status" value="1"/>
</dbReference>
<evidence type="ECO:0000313" key="17">
    <source>
        <dbReference type="Proteomes" id="UP001497382"/>
    </source>
</evidence>
<name>A0AAV1ZKP0_9ARAC</name>
<dbReference type="GO" id="GO:0046872">
    <property type="term" value="F:metal ion binding"/>
    <property type="evidence" value="ECO:0007669"/>
    <property type="project" value="UniProtKB-UniRule"/>
</dbReference>
<dbReference type="PRINTS" id="PR00363">
    <property type="entry name" value="CYTOCHROMEB5"/>
</dbReference>
<keyword evidence="2" id="KW-0813">Transport</keyword>
<dbReference type="Gene3D" id="3.10.120.10">
    <property type="entry name" value="Cytochrome b5-like heme/steroid binding domain"/>
    <property type="match status" value="1"/>
</dbReference>
<evidence type="ECO:0000256" key="13">
    <source>
        <dbReference type="ARBA" id="ARBA00039806"/>
    </source>
</evidence>
<dbReference type="InterPro" id="IPR001199">
    <property type="entry name" value="Cyt_B5-like_heme/steroid-bd"/>
</dbReference>
<keyword evidence="9 14" id="KW-0408">Iron</keyword>
<dbReference type="Pfam" id="PF00173">
    <property type="entry name" value="Cyt-b5"/>
    <property type="match status" value="1"/>
</dbReference>
<keyword evidence="8" id="KW-0249">Electron transport</keyword>
<evidence type="ECO:0000256" key="2">
    <source>
        <dbReference type="ARBA" id="ARBA00022448"/>
    </source>
</evidence>
<dbReference type="PROSITE" id="PS50255">
    <property type="entry name" value="CYTOCHROME_B5_2"/>
    <property type="match status" value="1"/>
</dbReference>
<keyword evidence="10 14" id="KW-0472">Membrane</keyword>
<dbReference type="AlphaFoldDB" id="A0AAV1ZKP0"/>
<proteinExistence type="inferred from homology"/>
<evidence type="ECO:0000256" key="10">
    <source>
        <dbReference type="ARBA" id="ARBA00023136"/>
    </source>
</evidence>
<keyword evidence="6" id="KW-0256">Endoplasmic reticulum</keyword>
<evidence type="ECO:0000256" key="14">
    <source>
        <dbReference type="RuleBase" id="RU362121"/>
    </source>
</evidence>
<feature type="transmembrane region" description="Helical" evidence="14">
    <location>
        <begin position="109"/>
        <end position="126"/>
    </location>
</feature>
<dbReference type="GO" id="GO:0020037">
    <property type="term" value="F:heme binding"/>
    <property type="evidence" value="ECO:0007669"/>
    <property type="project" value="UniProtKB-UniRule"/>
</dbReference>
<keyword evidence="7" id="KW-0492">Microsome</keyword>
<sequence>MSETKTFSLEEIAKHQDKKSVWVLIHGNVYDVTKFLEEHPGGEEVLLDQAGKNATEAFEDIGHSTDARELMKQYHIGELCEEDKKKIVDIEEKNHWPVNANDDSSWKNWLLPITIAVLASIIYRFYMNYNV</sequence>
<comment type="caution">
    <text evidence="16">The sequence shown here is derived from an EMBL/GenBank/DDBJ whole genome shotgun (WGS) entry which is preliminary data.</text>
</comment>
<dbReference type="SUPFAM" id="SSF55856">
    <property type="entry name" value="Cytochrome b5-like heme/steroid binding domain"/>
    <property type="match status" value="1"/>
</dbReference>
<evidence type="ECO:0000313" key="16">
    <source>
        <dbReference type="EMBL" id="CAL1270953.1"/>
    </source>
</evidence>
<evidence type="ECO:0000256" key="9">
    <source>
        <dbReference type="ARBA" id="ARBA00023004"/>
    </source>
</evidence>
<dbReference type="InterPro" id="IPR018506">
    <property type="entry name" value="Cyt_B5_heme-BS"/>
</dbReference>
<dbReference type="PROSITE" id="PS00191">
    <property type="entry name" value="CYTOCHROME_B5_1"/>
    <property type="match status" value="1"/>
</dbReference>
<organism evidence="16 17">
    <name type="scientific">Larinioides sclopetarius</name>
    <dbReference type="NCBI Taxonomy" id="280406"/>
    <lineage>
        <taxon>Eukaryota</taxon>
        <taxon>Metazoa</taxon>
        <taxon>Ecdysozoa</taxon>
        <taxon>Arthropoda</taxon>
        <taxon>Chelicerata</taxon>
        <taxon>Arachnida</taxon>
        <taxon>Araneae</taxon>
        <taxon>Araneomorphae</taxon>
        <taxon>Entelegynae</taxon>
        <taxon>Araneoidea</taxon>
        <taxon>Araneidae</taxon>
        <taxon>Larinioides</taxon>
    </lineage>
</organism>
<evidence type="ECO:0000256" key="6">
    <source>
        <dbReference type="ARBA" id="ARBA00022824"/>
    </source>
</evidence>
<evidence type="ECO:0000256" key="3">
    <source>
        <dbReference type="ARBA" id="ARBA00022617"/>
    </source>
</evidence>
<evidence type="ECO:0000259" key="15">
    <source>
        <dbReference type="PROSITE" id="PS50255"/>
    </source>
</evidence>
<evidence type="ECO:0000256" key="8">
    <source>
        <dbReference type="ARBA" id="ARBA00022982"/>
    </source>
</evidence>
<comment type="similarity">
    <text evidence="12 14">Belongs to the cytochrome b5 family.</text>
</comment>
<gene>
    <name evidence="16" type="ORF">LARSCL_LOCUS5582</name>
</gene>
<dbReference type="InterPro" id="IPR050668">
    <property type="entry name" value="Cytochrome_b5"/>
</dbReference>
<accession>A0AAV1ZKP0</accession>
<dbReference type="SMART" id="SM01117">
    <property type="entry name" value="Cyt-b5"/>
    <property type="match status" value="1"/>
</dbReference>
<dbReference type="PANTHER" id="PTHR19359">
    <property type="entry name" value="CYTOCHROME B5"/>
    <property type="match status" value="1"/>
</dbReference>
<reference evidence="16 17" key="1">
    <citation type="submission" date="2024-04" db="EMBL/GenBank/DDBJ databases">
        <authorList>
            <person name="Rising A."/>
            <person name="Reimegard J."/>
            <person name="Sonavane S."/>
            <person name="Akerstrom W."/>
            <person name="Nylinder S."/>
            <person name="Hedman E."/>
            <person name="Kallberg Y."/>
        </authorList>
    </citation>
    <scope>NUCLEOTIDE SEQUENCE [LARGE SCALE GENOMIC DNA]</scope>
</reference>
<comment type="subcellular location">
    <subcellularLocation>
        <location evidence="1">Endoplasmic reticulum membrane</location>
        <topology evidence="1">Single-pass membrane protein</topology>
        <orientation evidence="1">Cytoplasmic side</orientation>
    </subcellularLocation>
    <subcellularLocation>
        <location evidence="11">Microsome membrane</location>
        <topology evidence="11">Single-pass membrane protein</topology>
        <orientation evidence="11">Cytoplasmic side</orientation>
    </subcellularLocation>
</comment>
<keyword evidence="17" id="KW-1185">Reference proteome</keyword>
<dbReference type="Proteomes" id="UP001497382">
    <property type="component" value="Unassembled WGS sequence"/>
</dbReference>
<dbReference type="FunFam" id="3.10.120.10:FF:000002">
    <property type="entry name" value="Cytochrome b5 type B"/>
    <property type="match status" value="1"/>
</dbReference>
<evidence type="ECO:0000256" key="5">
    <source>
        <dbReference type="ARBA" id="ARBA00022723"/>
    </source>
</evidence>
<keyword evidence="4 14" id="KW-0812">Transmembrane</keyword>
<keyword evidence="14" id="KW-1133">Transmembrane helix</keyword>
<dbReference type="EMBL" id="CAXIEN010000051">
    <property type="protein sequence ID" value="CAL1270953.1"/>
    <property type="molecule type" value="Genomic_DNA"/>
</dbReference>
<dbReference type="GO" id="GO:0005789">
    <property type="term" value="C:endoplasmic reticulum membrane"/>
    <property type="evidence" value="ECO:0007669"/>
    <property type="project" value="UniProtKB-SubCell"/>
</dbReference>
<evidence type="ECO:0000256" key="12">
    <source>
        <dbReference type="ARBA" id="ARBA00038168"/>
    </source>
</evidence>
<feature type="domain" description="Cytochrome b5 heme-binding" evidence="15">
    <location>
        <begin position="4"/>
        <end position="80"/>
    </location>
</feature>
<keyword evidence="3 14" id="KW-0349">Heme</keyword>
<evidence type="ECO:0000256" key="7">
    <source>
        <dbReference type="ARBA" id="ARBA00022848"/>
    </source>
</evidence>